<comment type="caution">
    <text evidence="2">The sequence shown here is derived from an EMBL/GenBank/DDBJ whole genome shotgun (WGS) entry which is preliminary data.</text>
</comment>
<evidence type="ECO:0000313" key="2">
    <source>
        <dbReference type="EMBL" id="GAA1953830.1"/>
    </source>
</evidence>
<dbReference type="Gene3D" id="3.50.50.60">
    <property type="entry name" value="FAD/NAD(P)-binding domain"/>
    <property type="match status" value="1"/>
</dbReference>
<dbReference type="InterPro" id="IPR036188">
    <property type="entry name" value="FAD/NAD-bd_sf"/>
</dbReference>
<sequence>MQKTVVPQPLAVVRSSLWMEEALDEDPAASPALHGRSRADICIVGGGYTGLWTALAIKDRDPSVDVVLVEASICGAGASGANGGFAMTWWPKFRTLRKLVGSDGAAVAQASADAVAEIGEFAATHGVAADYTAAGWLWAATSSAQLGSWQETVDGWGEAGLSPYAPVDAAAAAAMTGSRTHLGGVFEAGVATLHPGRLVRALRRIAIERGVRIYEHSPMTDVRQQGGDTIVTTAEGSVVASQVVLATNAALVAEREIRRHLLVLGSDVVATTPCPTLIGEWSPGLAISDSRRLVHYYRTTKDGRVVFGKGGGRIGRGGRIDPRFWGPSERVDDVSRHLRRTFPQLRDVPVTHAWSGAVDYSIDGMPFLGSLTRMPSVHYVAGFSGDGVGPSRLAGHVLASRALGLDDQWSRFPLVRTPRGGLPPEPARFLGGQVVRRAITRKERLEDDGQRPGRTLVAVAGLDPTSFVG</sequence>
<organism evidence="2 3">
    <name type="scientific">Nocardioides panacihumi</name>
    <dbReference type="NCBI Taxonomy" id="400774"/>
    <lineage>
        <taxon>Bacteria</taxon>
        <taxon>Bacillati</taxon>
        <taxon>Actinomycetota</taxon>
        <taxon>Actinomycetes</taxon>
        <taxon>Propionibacteriales</taxon>
        <taxon>Nocardioidaceae</taxon>
        <taxon>Nocardioides</taxon>
    </lineage>
</organism>
<dbReference type="RefSeq" id="WP_344043267.1">
    <property type="nucleotide sequence ID" value="NZ_BAAAPB010000001.1"/>
</dbReference>
<dbReference type="Gene3D" id="3.30.9.10">
    <property type="entry name" value="D-Amino Acid Oxidase, subunit A, domain 2"/>
    <property type="match status" value="1"/>
</dbReference>
<name>A0ABN2QMD1_9ACTN</name>
<dbReference type="InterPro" id="IPR006076">
    <property type="entry name" value="FAD-dep_OxRdtase"/>
</dbReference>
<dbReference type="EMBL" id="BAAAPB010000001">
    <property type="protein sequence ID" value="GAA1953830.1"/>
    <property type="molecule type" value="Genomic_DNA"/>
</dbReference>
<dbReference type="Pfam" id="PF01266">
    <property type="entry name" value="DAO"/>
    <property type="match status" value="1"/>
</dbReference>
<dbReference type="SUPFAM" id="SSF51905">
    <property type="entry name" value="FAD/NAD(P)-binding domain"/>
    <property type="match status" value="1"/>
</dbReference>
<gene>
    <name evidence="2" type="ORF">GCM10009798_11250</name>
</gene>
<protein>
    <submittedName>
        <fullName evidence="2">FAD-binding oxidoreductase</fullName>
    </submittedName>
</protein>
<accession>A0ABN2QMD1</accession>
<proteinExistence type="predicted"/>
<reference evidence="2 3" key="1">
    <citation type="journal article" date="2019" name="Int. J. Syst. Evol. Microbiol.">
        <title>The Global Catalogue of Microorganisms (GCM) 10K type strain sequencing project: providing services to taxonomists for standard genome sequencing and annotation.</title>
        <authorList>
            <consortium name="The Broad Institute Genomics Platform"/>
            <consortium name="The Broad Institute Genome Sequencing Center for Infectious Disease"/>
            <person name="Wu L."/>
            <person name="Ma J."/>
        </authorList>
    </citation>
    <scope>NUCLEOTIDE SEQUENCE [LARGE SCALE GENOMIC DNA]</scope>
    <source>
        <strain evidence="2 3">JCM 15309</strain>
    </source>
</reference>
<evidence type="ECO:0000313" key="3">
    <source>
        <dbReference type="Proteomes" id="UP001500571"/>
    </source>
</evidence>
<dbReference type="Proteomes" id="UP001500571">
    <property type="component" value="Unassembled WGS sequence"/>
</dbReference>
<dbReference type="PANTHER" id="PTHR13847">
    <property type="entry name" value="SARCOSINE DEHYDROGENASE-RELATED"/>
    <property type="match status" value="1"/>
</dbReference>
<dbReference type="PANTHER" id="PTHR13847:SF285">
    <property type="entry name" value="FAD DEPENDENT OXIDOREDUCTASE DOMAIN-CONTAINING PROTEIN"/>
    <property type="match status" value="1"/>
</dbReference>
<keyword evidence="3" id="KW-1185">Reference proteome</keyword>
<evidence type="ECO:0000259" key="1">
    <source>
        <dbReference type="Pfam" id="PF01266"/>
    </source>
</evidence>
<feature type="domain" description="FAD dependent oxidoreductase" evidence="1">
    <location>
        <begin position="40"/>
        <end position="400"/>
    </location>
</feature>